<dbReference type="PROSITE" id="PS51450">
    <property type="entry name" value="LRR"/>
    <property type="match status" value="2"/>
</dbReference>
<dbReference type="InterPro" id="IPR011993">
    <property type="entry name" value="PH-like_dom_sf"/>
</dbReference>
<organism evidence="5">
    <name type="scientific">Percolomonas cosmopolitus</name>
    <dbReference type="NCBI Taxonomy" id="63605"/>
    <lineage>
        <taxon>Eukaryota</taxon>
        <taxon>Discoba</taxon>
        <taxon>Heterolobosea</taxon>
        <taxon>Tetramitia</taxon>
        <taxon>Eutetramitia</taxon>
        <taxon>Percolomonadidae</taxon>
        <taxon>Percolomonas</taxon>
    </lineage>
</organism>
<feature type="region of interest" description="Disordered" evidence="3">
    <location>
        <begin position="249"/>
        <end position="269"/>
    </location>
</feature>
<dbReference type="InterPro" id="IPR000219">
    <property type="entry name" value="DH_dom"/>
</dbReference>
<dbReference type="Gene3D" id="2.30.29.30">
    <property type="entry name" value="Pleckstrin-homology domain (PH domain)/Phosphotyrosine-binding domain (PTB)"/>
    <property type="match status" value="1"/>
</dbReference>
<name>A0A7S1PHL4_9EUKA</name>
<keyword evidence="1" id="KW-0433">Leucine-rich repeat</keyword>
<dbReference type="InterPro" id="IPR001611">
    <property type="entry name" value="Leu-rich_rpt"/>
</dbReference>
<dbReference type="PRINTS" id="PR00019">
    <property type="entry name" value="LEURICHRPT"/>
</dbReference>
<dbReference type="PANTHER" id="PTHR12673:SF159">
    <property type="entry name" value="LD03170P"/>
    <property type="match status" value="1"/>
</dbReference>
<dbReference type="InterPro" id="IPR035899">
    <property type="entry name" value="DBL_dom_sf"/>
</dbReference>
<dbReference type="PROSITE" id="PS50010">
    <property type="entry name" value="DH_2"/>
    <property type="match status" value="1"/>
</dbReference>
<reference evidence="5" key="1">
    <citation type="submission" date="2021-01" db="EMBL/GenBank/DDBJ databases">
        <authorList>
            <person name="Corre E."/>
            <person name="Pelletier E."/>
            <person name="Niang G."/>
            <person name="Scheremetjew M."/>
            <person name="Finn R."/>
            <person name="Kale V."/>
            <person name="Holt S."/>
            <person name="Cochrane G."/>
            <person name="Meng A."/>
            <person name="Brown T."/>
            <person name="Cohen L."/>
        </authorList>
    </citation>
    <scope>NUCLEOTIDE SEQUENCE</scope>
    <source>
        <strain evidence="5">WS</strain>
    </source>
</reference>
<dbReference type="SUPFAM" id="SSF48065">
    <property type="entry name" value="DBL homology domain (DH-domain)"/>
    <property type="match status" value="1"/>
</dbReference>
<dbReference type="Pfam" id="PF00560">
    <property type="entry name" value="LRR_1"/>
    <property type="match status" value="1"/>
</dbReference>
<dbReference type="PANTHER" id="PTHR12673">
    <property type="entry name" value="FACIOGENITAL DYSPLASIA PROTEIN"/>
    <property type="match status" value="1"/>
</dbReference>
<dbReference type="Gene3D" id="1.20.900.10">
    <property type="entry name" value="Dbl homology (DH) domain"/>
    <property type="match status" value="1"/>
</dbReference>
<evidence type="ECO:0000259" key="4">
    <source>
        <dbReference type="PROSITE" id="PS50010"/>
    </source>
</evidence>
<dbReference type="GO" id="GO:0005737">
    <property type="term" value="C:cytoplasm"/>
    <property type="evidence" value="ECO:0007669"/>
    <property type="project" value="TreeGrafter"/>
</dbReference>
<evidence type="ECO:0000256" key="2">
    <source>
        <dbReference type="ARBA" id="ARBA00022737"/>
    </source>
</evidence>
<dbReference type="Gene3D" id="3.80.10.10">
    <property type="entry name" value="Ribonuclease Inhibitor"/>
    <property type="match status" value="1"/>
</dbReference>
<dbReference type="AlphaFoldDB" id="A0A7S1PHL4"/>
<sequence length="1022" mass="118407">MSFIIQLLIILIPILSLPFLSHLRSLIHLIHSLKHLPSHLDHQYTTNQRLRESKKKMRSVLKKRRRDWQENESFQREVRKNLLLVHKLDVAQQVTPRDFERLHQVARWRPTYLMEGTMRTNGRVTWSDNSGLFDETWPEYKEASVQYEEDPIKGLQEEAGAVQADEKNSAASPYRPRIIRLNRSQETQCNIIPSTADNSWQINARRKKLRKRVLPLKVDTQMQKTLSRPSKNLQSEHSLMRKVITSNEGGTTTTLLPSPATRNGSITPLSASTMRSNLTMLESCPWSSEVESVNLHSNIHVVIQRYFEQTLAALSPNALAEIDHTILHCIENAIVTLDLQNRKLRQIPVFLMEAQHITHLDLSRNKLSSLPGWFFLALEKNLHHLDLSRNYLFDLPEQFSSLRKLKRLNLSYNKLQFFPPQLLDIHHLVDMNVSHNSIIALPHNIIHMKLTDLDISFNWLMTLPENFASLNKRLKFFRCQDNNFSYITRARVLTKLVSAMSHRKRAISNPHQPSKPVIVPNSNNTTTNASANSHSQKDSRFSLDAAGPRHVDGHARSHSSDFAPEISALRRPILAEKKEKIEFFDEYDGEQTSRVQMMMELLEFEQQYLRHLNILHDLYLVPLTQHRSDIVQRFDMSDSLVTIDRLSVILPVELHSVITFSRSFIIQLKEMMGNYESSPLVLRDITNIGALFIEQKDFLLTFYAPYIKVYDKSIHMLSELRDQCAGFNKFVRSRVALPLSGGMDLASLLVLPLTRIPIYTSFIRRILRATSTDHVDHFQLKSAVVLMNECLNKQHHEIFLLDNSYKIKDIQKKLKVKKNLSVSGRVLVREGKLSLAPTRQIHQFRKEIGKYITGKKSYGDYKKIQLNPYIEAAKSKIKDKSAGDMMNDLWGIRLAELYVYVYLFNDILIVKETNMFQKLVGRVQKFDLLGSVVSPYEHKDRALCVELKNRHKLVFIAETQSQFILWLKDFENVSTELNLRYEERRDLVDSLPIDSDEEADLSIAENAEDLSDSDEVFVDLYD</sequence>
<feature type="region of interest" description="Disordered" evidence="3">
    <location>
        <begin position="504"/>
        <end position="559"/>
    </location>
</feature>
<dbReference type="SUPFAM" id="SSF52058">
    <property type="entry name" value="L domain-like"/>
    <property type="match status" value="1"/>
</dbReference>
<dbReference type="SMART" id="SM00325">
    <property type="entry name" value="RhoGEF"/>
    <property type="match status" value="1"/>
</dbReference>
<evidence type="ECO:0000313" key="5">
    <source>
        <dbReference type="EMBL" id="CAD9081659.1"/>
    </source>
</evidence>
<feature type="compositionally biased region" description="Basic and acidic residues" evidence="3">
    <location>
        <begin position="535"/>
        <end position="559"/>
    </location>
</feature>
<dbReference type="InterPro" id="IPR032675">
    <property type="entry name" value="LRR_dom_sf"/>
</dbReference>
<dbReference type="Pfam" id="PF00621">
    <property type="entry name" value="RhoGEF"/>
    <property type="match status" value="1"/>
</dbReference>
<feature type="domain" description="DH" evidence="4">
    <location>
        <begin position="593"/>
        <end position="797"/>
    </location>
</feature>
<keyword evidence="2" id="KW-0677">Repeat</keyword>
<accession>A0A7S1PHL4</accession>
<dbReference type="Pfam" id="PF13855">
    <property type="entry name" value="LRR_8"/>
    <property type="match status" value="1"/>
</dbReference>
<dbReference type="InterPro" id="IPR003591">
    <property type="entry name" value="Leu-rich_rpt_typical-subtyp"/>
</dbReference>
<dbReference type="InterPro" id="IPR051092">
    <property type="entry name" value="FYVE_RhoGEF_PH"/>
</dbReference>
<dbReference type="SMART" id="SM00369">
    <property type="entry name" value="LRR_TYP"/>
    <property type="match status" value="4"/>
</dbReference>
<protein>
    <recommendedName>
        <fullName evidence="4">DH domain-containing protein</fullName>
    </recommendedName>
</protein>
<evidence type="ECO:0000256" key="3">
    <source>
        <dbReference type="SAM" id="MobiDB-lite"/>
    </source>
</evidence>
<proteinExistence type="predicted"/>
<gene>
    <name evidence="5" type="ORF">PCOS0759_LOCUS4899</name>
</gene>
<dbReference type="EMBL" id="HBGD01005914">
    <property type="protein sequence ID" value="CAD9081659.1"/>
    <property type="molecule type" value="Transcribed_RNA"/>
</dbReference>
<feature type="compositionally biased region" description="Low complexity" evidence="3">
    <location>
        <begin position="521"/>
        <end position="533"/>
    </location>
</feature>
<evidence type="ECO:0000256" key="1">
    <source>
        <dbReference type="ARBA" id="ARBA00022614"/>
    </source>
</evidence>
<dbReference type="GO" id="GO:0005085">
    <property type="term" value="F:guanyl-nucleotide exchange factor activity"/>
    <property type="evidence" value="ECO:0007669"/>
    <property type="project" value="InterPro"/>
</dbReference>